<evidence type="ECO:0000256" key="2">
    <source>
        <dbReference type="ARBA" id="ARBA00023125"/>
    </source>
</evidence>
<dbReference type="PANTHER" id="PTHR33204">
    <property type="entry name" value="TRANSCRIPTIONAL REGULATOR, MARR FAMILY"/>
    <property type="match status" value="1"/>
</dbReference>
<dbReference type="GO" id="GO:0003677">
    <property type="term" value="F:DNA binding"/>
    <property type="evidence" value="ECO:0007669"/>
    <property type="project" value="UniProtKB-KW"/>
</dbReference>
<sequence>MKNEIYLRKLAQPLLGKWAIFIILTLENERLHFAELERRLKTISRKVLAQNLRELESINIISRDGKASTGSPVYYGLTDLGKDFLPLLYQIKKWIRDHEDLLSRE</sequence>
<dbReference type="SUPFAM" id="SSF46785">
    <property type="entry name" value="Winged helix' DNA-binding domain"/>
    <property type="match status" value="1"/>
</dbReference>
<evidence type="ECO:0000313" key="6">
    <source>
        <dbReference type="Proteomes" id="UP000027855"/>
    </source>
</evidence>
<comment type="caution">
    <text evidence="5">The sequence shown here is derived from an EMBL/GenBank/DDBJ whole genome shotgun (WGS) entry which is preliminary data.</text>
</comment>
<dbReference type="AlphaFoldDB" id="A0A074ITV4"/>
<evidence type="ECO:0000259" key="4">
    <source>
        <dbReference type="PROSITE" id="PS51118"/>
    </source>
</evidence>
<accession>A0A074ITV4</accession>
<keyword evidence="1" id="KW-0805">Transcription regulation</keyword>
<dbReference type="Proteomes" id="UP000027855">
    <property type="component" value="Unassembled WGS sequence"/>
</dbReference>
<evidence type="ECO:0000256" key="3">
    <source>
        <dbReference type="ARBA" id="ARBA00023163"/>
    </source>
</evidence>
<dbReference type="InterPro" id="IPR036388">
    <property type="entry name" value="WH-like_DNA-bd_sf"/>
</dbReference>
<dbReference type="Gene3D" id="1.10.10.10">
    <property type="entry name" value="Winged helix-like DNA-binding domain superfamily/Winged helix DNA-binding domain"/>
    <property type="match status" value="1"/>
</dbReference>
<proteinExistence type="predicted"/>
<organism evidence="5 6">
    <name type="scientific">Streptococcus salivarius</name>
    <dbReference type="NCBI Taxonomy" id="1304"/>
    <lineage>
        <taxon>Bacteria</taxon>
        <taxon>Bacillati</taxon>
        <taxon>Bacillota</taxon>
        <taxon>Bacilli</taxon>
        <taxon>Lactobacillales</taxon>
        <taxon>Streptococcaceae</taxon>
        <taxon>Streptococcus</taxon>
    </lineage>
</organism>
<evidence type="ECO:0000313" key="5">
    <source>
        <dbReference type="EMBL" id="KEO45163.1"/>
    </source>
</evidence>
<feature type="domain" description="HTH hxlR-type" evidence="4">
    <location>
        <begin position="3"/>
        <end position="103"/>
    </location>
</feature>
<gene>
    <name evidence="5" type="ORF">DL07_02895</name>
</gene>
<evidence type="ECO:0000256" key="1">
    <source>
        <dbReference type="ARBA" id="ARBA00023015"/>
    </source>
</evidence>
<dbReference type="InterPro" id="IPR036390">
    <property type="entry name" value="WH_DNA-bd_sf"/>
</dbReference>
<dbReference type="InterPro" id="IPR002577">
    <property type="entry name" value="HTH_HxlR"/>
</dbReference>
<dbReference type="Pfam" id="PF01638">
    <property type="entry name" value="HxlR"/>
    <property type="match status" value="1"/>
</dbReference>
<dbReference type="RefSeq" id="WP_037602090.1">
    <property type="nucleotide sequence ID" value="NZ_JADMQU010000012.1"/>
</dbReference>
<reference evidence="5 6" key="1">
    <citation type="submission" date="2014-04" db="EMBL/GenBank/DDBJ databases">
        <title>Variable characteristics of bacteriocin-producing Streptococcus salivarius strains isolated from Malaysian subjects.</title>
        <authorList>
            <person name="Philip K."/>
            <person name="Barbour A."/>
        </authorList>
    </citation>
    <scope>NUCLEOTIDE SEQUENCE [LARGE SCALE GENOMIC DNA]</scope>
    <source>
        <strain evidence="5 6">NU10</strain>
    </source>
</reference>
<keyword evidence="2" id="KW-0238">DNA-binding</keyword>
<dbReference type="EMBL" id="JJMT01000014">
    <property type="protein sequence ID" value="KEO45163.1"/>
    <property type="molecule type" value="Genomic_DNA"/>
</dbReference>
<name>A0A074ITV4_STRSL</name>
<dbReference type="PROSITE" id="PS51118">
    <property type="entry name" value="HTH_HXLR"/>
    <property type="match status" value="1"/>
</dbReference>
<keyword evidence="3" id="KW-0804">Transcription</keyword>
<protein>
    <submittedName>
        <fullName evidence="5">PadR family transcriptional regulator</fullName>
    </submittedName>
</protein>